<dbReference type="PRINTS" id="PR00237">
    <property type="entry name" value="GPCRRHODOPSN"/>
</dbReference>
<organism evidence="12 13">
    <name type="scientific">Kryptolebias marmoratus</name>
    <name type="common">Mangrove killifish</name>
    <name type="synonym">Rivulus marmoratus</name>
    <dbReference type="NCBI Taxonomy" id="37003"/>
    <lineage>
        <taxon>Eukaryota</taxon>
        <taxon>Metazoa</taxon>
        <taxon>Chordata</taxon>
        <taxon>Craniata</taxon>
        <taxon>Vertebrata</taxon>
        <taxon>Euteleostomi</taxon>
        <taxon>Actinopterygii</taxon>
        <taxon>Neopterygii</taxon>
        <taxon>Teleostei</taxon>
        <taxon>Neoteleostei</taxon>
        <taxon>Acanthomorphata</taxon>
        <taxon>Ovalentaria</taxon>
        <taxon>Atherinomorphae</taxon>
        <taxon>Cyprinodontiformes</taxon>
        <taxon>Rivulidae</taxon>
        <taxon>Kryptolebias</taxon>
    </lineage>
</organism>
<feature type="transmembrane region" description="Helical" evidence="10">
    <location>
        <begin position="158"/>
        <end position="177"/>
    </location>
</feature>
<evidence type="ECO:0000256" key="7">
    <source>
        <dbReference type="ARBA" id="ARBA00023170"/>
    </source>
</evidence>
<feature type="transmembrane region" description="Helical" evidence="10">
    <location>
        <begin position="282"/>
        <end position="304"/>
    </location>
</feature>
<keyword evidence="9" id="KW-0807">Transducer</keyword>
<dbReference type="GO" id="GO:0007204">
    <property type="term" value="P:positive regulation of cytosolic calcium ion concentration"/>
    <property type="evidence" value="ECO:0007669"/>
    <property type="project" value="TreeGrafter"/>
</dbReference>
<dbReference type="OMA" id="VPVWIYT"/>
<dbReference type="Ensembl" id="ENSKMAT00000019853.1">
    <property type="protein sequence ID" value="ENSKMAP00000019588.1"/>
    <property type="gene ID" value="ENSKMAG00000014578.1"/>
</dbReference>
<evidence type="ECO:0000313" key="12">
    <source>
        <dbReference type="Ensembl" id="ENSKMAP00000019588.1"/>
    </source>
</evidence>
<dbReference type="PANTHER" id="PTHR10489">
    <property type="entry name" value="CELL ADHESION MOLECULE"/>
    <property type="match status" value="1"/>
</dbReference>
<protein>
    <submittedName>
        <fullName evidence="12">Zgc:194202</fullName>
    </submittedName>
</protein>
<keyword evidence="13" id="KW-1185">Reference proteome</keyword>
<dbReference type="SUPFAM" id="SSF81321">
    <property type="entry name" value="Family A G protein-coupled receptor-like"/>
    <property type="match status" value="1"/>
</dbReference>
<dbReference type="Proteomes" id="UP000264800">
    <property type="component" value="Unplaced"/>
</dbReference>
<dbReference type="PROSITE" id="PS50262">
    <property type="entry name" value="G_PROTEIN_RECEP_F1_2"/>
    <property type="match status" value="1"/>
</dbReference>
<keyword evidence="8" id="KW-0325">Glycoprotein</keyword>
<dbReference type="InterPro" id="IPR017452">
    <property type="entry name" value="GPCR_Rhodpsn_7TM"/>
</dbReference>
<dbReference type="GO" id="GO:0060326">
    <property type="term" value="P:cell chemotaxis"/>
    <property type="evidence" value="ECO:0007669"/>
    <property type="project" value="TreeGrafter"/>
</dbReference>
<feature type="transmembrane region" description="Helical" evidence="10">
    <location>
        <begin position="240"/>
        <end position="257"/>
    </location>
</feature>
<keyword evidence="7" id="KW-0675">Receptor</keyword>
<dbReference type="FunFam" id="1.20.1070.10:FF:000109">
    <property type="entry name" value="Leukotriene B4 receptor"/>
    <property type="match status" value="1"/>
</dbReference>
<evidence type="ECO:0000256" key="9">
    <source>
        <dbReference type="ARBA" id="ARBA00023224"/>
    </source>
</evidence>
<accession>A0A3Q3ARP4</accession>
<comment type="subcellular location">
    <subcellularLocation>
        <location evidence="1">Cell membrane</location>
        <topology evidence="1">Multi-pass membrane protein</topology>
    </subcellularLocation>
</comment>
<keyword evidence="5" id="KW-0297">G-protein coupled receptor</keyword>
<reference evidence="12" key="2">
    <citation type="submission" date="2025-09" db="UniProtKB">
        <authorList>
            <consortium name="Ensembl"/>
        </authorList>
    </citation>
    <scope>IDENTIFICATION</scope>
</reference>
<feature type="transmembrane region" description="Helical" evidence="10">
    <location>
        <begin position="89"/>
        <end position="112"/>
    </location>
</feature>
<evidence type="ECO:0000256" key="4">
    <source>
        <dbReference type="ARBA" id="ARBA00022989"/>
    </source>
</evidence>
<dbReference type="GO" id="GO:0009897">
    <property type="term" value="C:external side of plasma membrane"/>
    <property type="evidence" value="ECO:0007669"/>
    <property type="project" value="TreeGrafter"/>
</dbReference>
<evidence type="ECO:0000256" key="6">
    <source>
        <dbReference type="ARBA" id="ARBA00023136"/>
    </source>
</evidence>
<feature type="domain" description="G-protein coupled receptors family 1 profile" evidence="11">
    <location>
        <begin position="62"/>
        <end position="301"/>
    </location>
</feature>
<evidence type="ECO:0000313" key="13">
    <source>
        <dbReference type="Proteomes" id="UP000264800"/>
    </source>
</evidence>
<dbReference type="GO" id="GO:0016493">
    <property type="term" value="F:C-C chemokine receptor activity"/>
    <property type="evidence" value="ECO:0007669"/>
    <property type="project" value="TreeGrafter"/>
</dbReference>
<dbReference type="InterPro" id="IPR050119">
    <property type="entry name" value="CCR1-9-like"/>
</dbReference>
<evidence type="ECO:0000256" key="5">
    <source>
        <dbReference type="ARBA" id="ARBA00023040"/>
    </source>
</evidence>
<feature type="transmembrane region" description="Helical" evidence="10">
    <location>
        <begin position="197"/>
        <end position="219"/>
    </location>
</feature>
<keyword evidence="3 10" id="KW-0812">Transmembrane</keyword>
<sequence>FTDWLDIQSGFVWNTTVTARHTMDQHSHVVTSNFSALGPLPDPSWYSRGLVFSLCFSVGVPGNIAVIILRPNWEHLSSLSQSLMLNLAVSDLLCLLTLPLWIYALLFGWIFSLVSCKLLAYIVYCSIYGSLMTVTGLSIQRYFLVVHRLGCHQVRKRLLLVLLWLVAFILSIPYLVVRQVTRDEQWPGCRAQYSSDAQWLAVLITETIVGFASLSTVAFSYIRLKRKVNHAAFFNNPKTTLLITSIIVSFFVLWVPYHTTNVLGVAAIASKHEVLLKFYTNAWNIVAAITFLNSCLNPLLYAYMSCKICCVCQKKEPLKQNPRASQITNITTVAEQC</sequence>
<feature type="transmembrane region" description="Helical" evidence="10">
    <location>
        <begin position="118"/>
        <end position="137"/>
    </location>
</feature>
<evidence type="ECO:0000256" key="3">
    <source>
        <dbReference type="ARBA" id="ARBA00022692"/>
    </source>
</evidence>
<name>A0A3Q3ARP4_KRYMA</name>
<dbReference type="GO" id="GO:0006955">
    <property type="term" value="P:immune response"/>
    <property type="evidence" value="ECO:0007669"/>
    <property type="project" value="TreeGrafter"/>
</dbReference>
<keyword evidence="6 10" id="KW-0472">Membrane</keyword>
<dbReference type="InterPro" id="IPR000276">
    <property type="entry name" value="GPCR_Rhodpsn"/>
</dbReference>
<keyword evidence="2" id="KW-1003">Cell membrane</keyword>
<dbReference type="GO" id="GO:0019957">
    <property type="term" value="F:C-C chemokine binding"/>
    <property type="evidence" value="ECO:0007669"/>
    <property type="project" value="TreeGrafter"/>
</dbReference>
<reference evidence="12" key="1">
    <citation type="submission" date="2025-08" db="UniProtKB">
        <authorList>
            <consortium name="Ensembl"/>
        </authorList>
    </citation>
    <scope>IDENTIFICATION</scope>
</reference>
<evidence type="ECO:0000256" key="10">
    <source>
        <dbReference type="SAM" id="Phobius"/>
    </source>
</evidence>
<dbReference type="GO" id="GO:0004974">
    <property type="term" value="F:leukotriene receptor activity"/>
    <property type="evidence" value="ECO:0007669"/>
    <property type="project" value="UniProtKB-ARBA"/>
</dbReference>
<proteinExistence type="predicted"/>
<dbReference type="Gene3D" id="1.20.1070.10">
    <property type="entry name" value="Rhodopsin 7-helix transmembrane proteins"/>
    <property type="match status" value="1"/>
</dbReference>
<keyword evidence="4 10" id="KW-1133">Transmembrane helix</keyword>
<dbReference type="PANTHER" id="PTHR10489:SF946">
    <property type="entry name" value="LEUKOTRIENE B4 RECEPTOR 1-LIKE"/>
    <property type="match status" value="1"/>
</dbReference>
<evidence type="ECO:0000256" key="8">
    <source>
        <dbReference type="ARBA" id="ARBA00023180"/>
    </source>
</evidence>
<dbReference type="AlphaFoldDB" id="A0A3Q3ARP4"/>
<feature type="transmembrane region" description="Helical" evidence="10">
    <location>
        <begin position="50"/>
        <end position="69"/>
    </location>
</feature>
<evidence type="ECO:0000256" key="2">
    <source>
        <dbReference type="ARBA" id="ARBA00022475"/>
    </source>
</evidence>
<evidence type="ECO:0000259" key="11">
    <source>
        <dbReference type="PROSITE" id="PS50262"/>
    </source>
</evidence>
<dbReference type="GO" id="GO:0019722">
    <property type="term" value="P:calcium-mediated signaling"/>
    <property type="evidence" value="ECO:0007669"/>
    <property type="project" value="TreeGrafter"/>
</dbReference>
<dbReference type="GeneTree" id="ENSGT00950000182966"/>
<dbReference type="Pfam" id="PF00001">
    <property type="entry name" value="7tm_1"/>
    <property type="match status" value="1"/>
</dbReference>
<evidence type="ECO:0000256" key="1">
    <source>
        <dbReference type="ARBA" id="ARBA00004651"/>
    </source>
</evidence>